<name>A0A066VXK8_TILAU</name>
<keyword evidence="1" id="KW-0812">Transmembrane</keyword>
<keyword evidence="1" id="KW-1133">Transmembrane helix</keyword>
<sequence length="148" mass="16262">MPFAARVVSHNEPKAPMAHLGSTLHSFAMIHAGVLIAVVSVLNFSQAFATALALGFPLALSSIFGPGKRRWSLLRLLMILVAVVLVTEALLWRIPHIVDDALVFLQNVLDELLWDWQVLRSSTVPYFMLGVLPIILEASSAVLLDMHN</sequence>
<dbReference type="Proteomes" id="UP000027361">
    <property type="component" value="Unassembled WGS sequence"/>
</dbReference>
<keyword evidence="1" id="KW-0472">Membrane</keyword>
<dbReference type="RefSeq" id="XP_013243526.1">
    <property type="nucleotide sequence ID" value="XM_013388072.1"/>
</dbReference>
<evidence type="ECO:0000313" key="3">
    <source>
        <dbReference type="Proteomes" id="UP000027361"/>
    </source>
</evidence>
<keyword evidence="3" id="KW-1185">Reference proteome</keyword>
<feature type="transmembrane region" description="Helical" evidence="1">
    <location>
        <begin position="47"/>
        <end position="64"/>
    </location>
</feature>
<dbReference type="GeneID" id="25261261"/>
<reference evidence="2 3" key="1">
    <citation type="submission" date="2014-05" db="EMBL/GenBank/DDBJ databases">
        <title>Draft genome sequence of a rare smut relative, Tilletiaria anomala UBC 951.</title>
        <authorList>
            <consortium name="DOE Joint Genome Institute"/>
            <person name="Toome M."/>
            <person name="Kuo A."/>
            <person name="Henrissat B."/>
            <person name="Lipzen A."/>
            <person name="Tritt A."/>
            <person name="Yoshinaga Y."/>
            <person name="Zane M."/>
            <person name="Barry K."/>
            <person name="Grigoriev I.V."/>
            <person name="Spatafora J.W."/>
            <person name="Aimea M.C."/>
        </authorList>
    </citation>
    <scope>NUCLEOTIDE SEQUENCE [LARGE SCALE GENOMIC DNA]</scope>
    <source>
        <strain evidence="2 3">UBC 951</strain>
    </source>
</reference>
<feature type="transmembrane region" description="Helical" evidence="1">
    <location>
        <begin position="124"/>
        <end position="144"/>
    </location>
</feature>
<dbReference type="AlphaFoldDB" id="A0A066VXK8"/>
<comment type="caution">
    <text evidence="2">The sequence shown here is derived from an EMBL/GenBank/DDBJ whole genome shotgun (WGS) entry which is preliminary data.</text>
</comment>
<evidence type="ECO:0000313" key="2">
    <source>
        <dbReference type="EMBL" id="KDN46437.1"/>
    </source>
</evidence>
<feature type="transmembrane region" description="Helical" evidence="1">
    <location>
        <begin position="20"/>
        <end position="41"/>
    </location>
</feature>
<dbReference type="EMBL" id="JMSN01000035">
    <property type="protein sequence ID" value="KDN46437.1"/>
    <property type="molecule type" value="Genomic_DNA"/>
</dbReference>
<dbReference type="InParanoid" id="A0A066VXK8"/>
<organism evidence="2 3">
    <name type="scientific">Tilletiaria anomala (strain ATCC 24038 / CBS 436.72 / UBC 951)</name>
    <dbReference type="NCBI Taxonomy" id="1037660"/>
    <lineage>
        <taxon>Eukaryota</taxon>
        <taxon>Fungi</taxon>
        <taxon>Dikarya</taxon>
        <taxon>Basidiomycota</taxon>
        <taxon>Ustilaginomycotina</taxon>
        <taxon>Exobasidiomycetes</taxon>
        <taxon>Georgefischeriales</taxon>
        <taxon>Tilletiariaceae</taxon>
        <taxon>Tilletiaria</taxon>
    </lineage>
</organism>
<evidence type="ECO:0000256" key="1">
    <source>
        <dbReference type="SAM" id="Phobius"/>
    </source>
</evidence>
<gene>
    <name evidence="2" type="ORF">K437DRAFT_107141</name>
</gene>
<dbReference type="HOGENOM" id="CLU_1760057_0_0_1"/>
<protein>
    <submittedName>
        <fullName evidence="2">Uncharacterized protein</fullName>
    </submittedName>
</protein>
<feature type="transmembrane region" description="Helical" evidence="1">
    <location>
        <begin position="76"/>
        <end position="94"/>
    </location>
</feature>
<proteinExistence type="predicted"/>
<accession>A0A066VXK8</accession>